<accession>A0ABW0GLI5</accession>
<sequence>MFGRGSKTPTQDSSPVEQRPGAKGRPTPKRAAAEAANRRPLVQNDRKLALKRAREERRAEQARVLDAYQTEDQRHLPVRDRGPVRRYVRDLVDRRRNVGQYFLPVAFVVLFLSVLPQTTVVAAIAMYTVLAVLVLDCFLLARTVKTAVAERFGDAAAQERGLRMYAVMRATQMRRMRRPVPKVAHGGTPRS</sequence>
<proteinExistence type="predicted"/>
<feature type="region of interest" description="Disordered" evidence="1">
    <location>
        <begin position="1"/>
        <end position="47"/>
    </location>
</feature>
<evidence type="ECO:0000256" key="1">
    <source>
        <dbReference type="SAM" id="MobiDB-lite"/>
    </source>
</evidence>
<feature type="compositionally biased region" description="Polar residues" evidence="1">
    <location>
        <begin position="7"/>
        <end position="16"/>
    </location>
</feature>
<protein>
    <submittedName>
        <fullName evidence="3">DUF3043 domain-containing protein</fullName>
    </submittedName>
</protein>
<keyword evidence="2" id="KW-1133">Transmembrane helix</keyword>
<feature type="transmembrane region" description="Helical" evidence="2">
    <location>
        <begin position="121"/>
        <end position="141"/>
    </location>
</feature>
<keyword evidence="4" id="KW-1185">Reference proteome</keyword>
<dbReference type="Pfam" id="PF11241">
    <property type="entry name" value="DUF3043"/>
    <property type="match status" value="1"/>
</dbReference>
<name>A0ABW0GLI5_9MICO</name>
<dbReference type="InterPro" id="IPR021403">
    <property type="entry name" value="DUF3043"/>
</dbReference>
<organism evidence="3 4">
    <name type="scientific">Aquipuribacter nitratireducens</name>
    <dbReference type="NCBI Taxonomy" id="650104"/>
    <lineage>
        <taxon>Bacteria</taxon>
        <taxon>Bacillati</taxon>
        <taxon>Actinomycetota</taxon>
        <taxon>Actinomycetes</taxon>
        <taxon>Micrococcales</taxon>
        <taxon>Intrasporangiaceae</taxon>
        <taxon>Aquipuribacter</taxon>
    </lineage>
</organism>
<evidence type="ECO:0000313" key="3">
    <source>
        <dbReference type="EMBL" id="MFC5379856.1"/>
    </source>
</evidence>
<dbReference type="RefSeq" id="WP_340269079.1">
    <property type="nucleotide sequence ID" value="NZ_JBBEOG010000003.1"/>
</dbReference>
<dbReference type="Proteomes" id="UP001596122">
    <property type="component" value="Unassembled WGS sequence"/>
</dbReference>
<comment type="caution">
    <text evidence="3">The sequence shown here is derived from an EMBL/GenBank/DDBJ whole genome shotgun (WGS) entry which is preliminary data.</text>
</comment>
<evidence type="ECO:0000256" key="2">
    <source>
        <dbReference type="SAM" id="Phobius"/>
    </source>
</evidence>
<gene>
    <name evidence="3" type="ORF">ACFPJ6_03525</name>
</gene>
<keyword evidence="2" id="KW-0472">Membrane</keyword>
<feature type="transmembrane region" description="Helical" evidence="2">
    <location>
        <begin position="98"/>
        <end position="115"/>
    </location>
</feature>
<keyword evidence="2" id="KW-0812">Transmembrane</keyword>
<evidence type="ECO:0000313" key="4">
    <source>
        <dbReference type="Proteomes" id="UP001596122"/>
    </source>
</evidence>
<reference evidence="4" key="1">
    <citation type="journal article" date="2019" name="Int. J. Syst. Evol. Microbiol.">
        <title>The Global Catalogue of Microorganisms (GCM) 10K type strain sequencing project: providing services to taxonomists for standard genome sequencing and annotation.</title>
        <authorList>
            <consortium name="The Broad Institute Genomics Platform"/>
            <consortium name="The Broad Institute Genome Sequencing Center for Infectious Disease"/>
            <person name="Wu L."/>
            <person name="Ma J."/>
        </authorList>
    </citation>
    <scope>NUCLEOTIDE SEQUENCE [LARGE SCALE GENOMIC DNA]</scope>
    <source>
        <strain evidence="4">CCUG 43114</strain>
    </source>
</reference>
<dbReference type="EMBL" id="JBHSLD010000004">
    <property type="protein sequence ID" value="MFC5379856.1"/>
    <property type="molecule type" value="Genomic_DNA"/>
</dbReference>